<protein>
    <submittedName>
        <fullName evidence="2">Uncharacterized protein</fullName>
    </submittedName>
</protein>
<dbReference type="Proteomes" id="UP000077266">
    <property type="component" value="Unassembled WGS sequence"/>
</dbReference>
<keyword evidence="1" id="KW-1133">Transmembrane helix</keyword>
<sequence length="211" mass="23192">MGRGTTIINHDRAGQDLLFFALYIGILAGRRKIADFAAEHVFAPSLPATGERSALLGGGGATTQQKKLTPGLVCGVTSLLINSFFVWDAMLYNSWITQMPRWWFAYGTLFLASALLVTKITSFPKTASHLDYQTLGATAQEIGVVLFAVPLAYWLTRHSWYNRVYIEPFVDTQFLSHVVQPVLGAWCMYWATGLRGEEALVVAAAEPEASA</sequence>
<dbReference type="InParanoid" id="A0A166B4X9"/>
<reference evidence="2 3" key="1">
    <citation type="journal article" date="2016" name="Mol. Biol. Evol.">
        <title>Comparative Genomics of Early-Diverging Mushroom-Forming Fungi Provides Insights into the Origins of Lignocellulose Decay Capabilities.</title>
        <authorList>
            <person name="Nagy L.G."/>
            <person name="Riley R."/>
            <person name="Tritt A."/>
            <person name="Adam C."/>
            <person name="Daum C."/>
            <person name="Floudas D."/>
            <person name="Sun H."/>
            <person name="Yadav J.S."/>
            <person name="Pangilinan J."/>
            <person name="Larsson K.H."/>
            <person name="Matsuura K."/>
            <person name="Barry K."/>
            <person name="Labutti K."/>
            <person name="Kuo R."/>
            <person name="Ohm R.A."/>
            <person name="Bhattacharya S.S."/>
            <person name="Shirouzu T."/>
            <person name="Yoshinaga Y."/>
            <person name="Martin F.M."/>
            <person name="Grigoriev I.V."/>
            <person name="Hibbett D.S."/>
        </authorList>
    </citation>
    <scope>NUCLEOTIDE SEQUENCE [LARGE SCALE GENOMIC DNA]</scope>
    <source>
        <strain evidence="2 3">HHB12029</strain>
    </source>
</reference>
<feature type="transmembrane region" description="Helical" evidence="1">
    <location>
        <begin position="135"/>
        <end position="155"/>
    </location>
</feature>
<keyword evidence="1" id="KW-0472">Membrane</keyword>
<name>A0A166B4X9_EXIGL</name>
<evidence type="ECO:0000313" key="3">
    <source>
        <dbReference type="Proteomes" id="UP000077266"/>
    </source>
</evidence>
<organism evidence="2 3">
    <name type="scientific">Exidia glandulosa HHB12029</name>
    <dbReference type="NCBI Taxonomy" id="1314781"/>
    <lineage>
        <taxon>Eukaryota</taxon>
        <taxon>Fungi</taxon>
        <taxon>Dikarya</taxon>
        <taxon>Basidiomycota</taxon>
        <taxon>Agaricomycotina</taxon>
        <taxon>Agaricomycetes</taxon>
        <taxon>Auriculariales</taxon>
        <taxon>Exidiaceae</taxon>
        <taxon>Exidia</taxon>
    </lineage>
</organism>
<dbReference type="AlphaFoldDB" id="A0A166B4X9"/>
<keyword evidence="1" id="KW-0812">Transmembrane</keyword>
<proteinExistence type="predicted"/>
<keyword evidence="3" id="KW-1185">Reference proteome</keyword>
<feature type="transmembrane region" description="Helical" evidence="1">
    <location>
        <begin position="103"/>
        <end position="123"/>
    </location>
</feature>
<dbReference type="EMBL" id="KV425924">
    <property type="protein sequence ID" value="KZV97919.1"/>
    <property type="molecule type" value="Genomic_DNA"/>
</dbReference>
<evidence type="ECO:0000256" key="1">
    <source>
        <dbReference type="SAM" id="Phobius"/>
    </source>
</evidence>
<evidence type="ECO:0000313" key="2">
    <source>
        <dbReference type="EMBL" id="KZV97919.1"/>
    </source>
</evidence>
<dbReference type="OrthoDB" id="10424106at2759"/>
<gene>
    <name evidence="2" type="ORF">EXIGLDRAFT_729437</name>
</gene>
<accession>A0A166B4X9</accession>